<reference evidence="3 4" key="1">
    <citation type="submission" date="2021-02" db="EMBL/GenBank/DDBJ databases">
        <title>Niveibacterium changnyeongensis HC41.</title>
        <authorList>
            <person name="Kang M."/>
        </authorList>
    </citation>
    <scope>NUCLEOTIDE SEQUENCE [LARGE SCALE GENOMIC DNA]</scope>
    <source>
        <strain evidence="3 4">HC41</strain>
    </source>
</reference>
<dbReference type="Pfam" id="PF13116">
    <property type="entry name" value="YhdP"/>
    <property type="match status" value="1"/>
</dbReference>
<keyword evidence="1" id="KW-0812">Transmembrane</keyword>
<sequence length="1286" mass="138199">MLPSYFRFQLSRYAPAGAQTPWVRVAVRLAVAAFFIAGLALLALRYAVLPRVGEWRPQVEQRLSLAIGLPVKLARLDADWDGLRPRLRLHDLRLHDANGAEALRLASVDASLSWRSLFVGAVRLHQLTVDRPVLSLQRDTDGAVHLQGLPATRGADHNALTEWVFAQPSIVIRGARLTWVDLKRGAPPLAMTQLNLRLENDGREHRFGLTAQPPIALASPIDLRGRLEGERGSTADHWSGQLYASVDRADFAAWHPWFDWPMHVASGVGGTRLWLTLEAGAPVAAVSELALRDVKLLFGDRLGALSLRRLTGHLEAARRGGTWLIGGRELALHTGAGQALAPASFHLERSAAEGGKPAHGEFSATQLDVGALAAMAAHLPLPSAWRDRLQVLAPHGVFEQIKLAWTGEDGVPAQYRVATRFKGLGLAPHGLWPGGDGWSGSLEANERGGRYDLSVAKGEIALPAVFEQGEIPIDEAAFVGDWTLRKGEASVRLTDGRFSNADAAGSASGVWRTRGTGPGEIDITAQLSRADGRAVWRYMPLVVAADVRHWLRDAITGGVAEDARLVLRGDLAHFPFTDDPKGAFTVDARVRGSRLAYAPAWPAIDDIDGSLHFNRARMEIDADRGKVFGANVSKVKAVVADLNQGHLVVDGHAAGPTREFLQFLNASPIAASVGYFTRGVEAVGDGALSLHLAVPLADPVKTTTEGEFRFADNRLRLLPGLPELSSASGRFSFTESRFAIPEASGLFLGTPVKVRGDTRRDGAIEIEARGSVAVRHLASQFPSPVWDHLAGETPVTARVVTREHDVSLALDTSLLGVASSLPEPFNKPASQVQPMHLDWRWSGSGQQGRQQVEGGLAGRARVRFELFDRPEGLQIEQGVLALGGAEASLPAHGLALRARLDRLDLDAWRSAIGRSGYDEGAPPFDSIDVRAGDLVLKGLRFHDQGFTAQRTGTLWQGQLKGPAAEGDVSIDMAGAGRVQGRLSRLALLPAQRRTLPLVEQVNGGERQMPRLDIKVASFAHAARELGALTLRGTPDGNDWLLDELLLSNDDGKVAMTGAYIDGHTRVRFELDAHDAGALLGRLGHAGLLRRGEVSAKGFLDWQGAPEAPQLASLSGGFDIKASSGQFSKIDPGMGRLLGVFSLQALPRRATLDFRDVFSEGFAFDSVSGSMKISHGVMRTEDLSIRGPAAQVSMRGSVDLSAETQRLQVQVQPTLSETVALGAALGPAIGTLNPAVGLVAYLAQKVLRDPIEKIFTYEYAVDGSWDEPRVRKLSGGAAHSDNNGGEQ</sequence>
<proteinExistence type="predicted"/>
<keyword evidence="1" id="KW-0472">Membrane</keyword>
<dbReference type="PANTHER" id="PTHR38690:SF1">
    <property type="entry name" value="PROTEASE"/>
    <property type="match status" value="1"/>
</dbReference>
<evidence type="ECO:0000313" key="3">
    <source>
        <dbReference type="EMBL" id="QSI75828.1"/>
    </source>
</evidence>
<dbReference type="PANTHER" id="PTHR38690">
    <property type="entry name" value="PROTEASE-RELATED"/>
    <property type="match status" value="1"/>
</dbReference>
<protein>
    <submittedName>
        <fullName evidence="3">TIGR02099 family protein</fullName>
    </submittedName>
</protein>
<dbReference type="RefSeq" id="WP_206253690.1">
    <property type="nucleotide sequence ID" value="NZ_CP071060.1"/>
</dbReference>
<accession>A0ABX7M3S7</accession>
<gene>
    <name evidence="3" type="ORF">JY500_15250</name>
</gene>
<organism evidence="3 4">
    <name type="scientific">Niveibacterium microcysteis</name>
    <dbReference type="NCBI Taxonomy" id="2811415"/>
    <lineage>
        <taxon>Bacteria</taxon>
        <taxon>Pseudomonadati</taxon>
        <taxon>Pseudomonadota</taxon>
        <taxon>Betaproteobacteria</taxon>
        <taxon>Rhodocyclales</taxon>
        <taxon>Rhodocyclaceae</taxon>
        <taxon>Niveibacterium</taxon>
    </lineage>
</organism>
<evidence type="ECO:0000256" key="1">
    <source>
        <dbReference type="SAM" id="Phobius"/>
    </source>
</evidence>
<feature type="domain" description="YhdP central" evidence="2">
    <location>
        <begin position="29"/>
        <end position="1269"/>
    </location>
</feature>
<dbReference type="Proteomes" id="UP000663570">
    <property type="component" value="Chromosome"/>
</dbReference>
<keyword evidence="4" id="KW-1185">Reference proteome</keyword>
<keyword evidence="1" id="KW-1133">Transmembrane helix</keyword>
<evidence type="ECO:0000259" key="2">
    <source>
        <dbReference type="Pfam" id="PF13116"/>
    </source>
</evidence>
<dbReference type="InterPro" id="IPR025263">
    <property type="entry name" value="YhdP_central"/>
</dbReference>
<dbReference type="NCBIfam" id="TIGR02099">
    <property type="entry name" value="YhdP family protein"/>
    <property type="match status" value="1"/>
</dbReference>
<feature type="transmembrane region" description="Helical" evidence="1">
    <location>
        <begin position="21"/>
        <end position="44"/>
    </location>
</feature>
<name>A0ABX7M3S7_9RHOO</name>
<dbReference type="InterPro" id="IPR011836">
    <property type="entry name" value="YhdP"/>
</dbReference>
<dbReference type="EMBL" id="CP071060">
    <property type="protein sequence ID" value="QSI75828.1"/>
    <property type="molecule type" value="Genomic_DNA"/>
</dbReference>
<evidence type="ECO:0000313" key="4">
    <source>
        <dbReference type="Proteomes" id="UP000663570"/>
    </source>
</evidence>